<proteinExistence type="inferred from homology"/>
<keyword evidence="1" id="KW-1003">Cell membrane</keyword>
<keyword evidence="6" id="KW-0443">Lipid metabolism</keyword>
<evidence type="ECO:0000256" key="6">
    <source>
        <dbReference type="ARBA" id="ARBA00023098"/>
    </source>
</evidence>
<gene>
    <name evidence="11" type="ORF">MNBD_NITROSPIRAE01-1596</name>
</gene>
<dbReference type="PANTHER" id="PTHR30309:SF0">
    <property type="entry name" value="GLYCEROL-3-PHOSPHATE ACYLTRANSFERASE-RELATED"/>
    <property type="match status" value="1"/>
</dbReference>
<dbReference type="InterPro" id="IPR003811">
    <property type="entry name" value="G3P_acylTferase_PlsY"/>
</dbReference>
<sequence length="187" mass="19669">MIFANYLVGSLPFGLIVSKILQGADPRKQGSGNIGATNVLRVVGKKAAGITLLCDLLKSLPLIIAAQQMGFNERAVLFIAVAGILGHIFSVFLKFNGGKGVAASFGIVLVLAPHVALIGLLLWGGGVFFGKYSSVGALAAFGALPLIAFFLNGSSDFLLFTGFVSFLVYFRHLGNIRRLIQGVEGKI</sequence>
<dbReference type="NCBIfam" id="TIGR00023">
    <property type="entry name" value="glycerol-3-phosphate 1-O-acyltransferase PlsY"/>
    <property type="match status" value="1"/>
</dbReference>
<evidence type="ECO:0000256" key="7">
    <source>
        <dbReference type="ARBA" id="ARBA00023136"/>
    </source>
</evidence>
<evidence type="ECO:0000256" key="1">
    <source>
        <dbReference type="ARBA" id="ARBA00022475"/>
    </source>
</evidence>
<evidence type="ECO:0000256" key="2">
    <source>
        <dbReference type="ARBA" id="ARBA00022516"/>
    </source>
</evidence>
<dbReference type="EMBL" id="UOGF01000022">
    <property type="protein sequence ID" value="VAX27076.1"/>
    <property type="molecule type" value="Genomic_DNA"/>
</dbReference>
<dbReference type="GO" id="GO:0043772">
    <property type="term" value="F:acyl-phosphate glycerol-3-phosphate acyltransferase activity"/>
    <property type="evidence" value="ECO:0007669"/>
    <property type="project" value="InterPro"/>
</dbReference>
<dbReference type="GO" id="GO:0008654">
    <property type="term" value="P:phospholipid biosynthetic process"/>
    <property type="evidence" value="ECO:0007669"/>
    <property type="project" value="UniProtKB-KW"/>
</dbReference>
<dbReference type="HAMAP" id="MF_01043">
    <property type="entry name" value="PlsY"/>
    <property type="match status" value="1"/>
</dbReference>
<feature type="transmembrane region" description="Helical" evidence="10">
    <location>
        <begin position="101"/>
        <end position="123"/>
    </location>
</feature>
<dbReference type="SMART" id="SM01207">
    <property type="entry name" value="G3P_acyltransf"/>
    <property type="match status" value="1"/>
</dbReference>
<keyword evidence="5 10" id="KW-1133">Transmembrane helix</keyword>
<evidence type="ECO:0000256" key="3">
    <source>
        <dbReference type="ARBA" id="ARBA00022679"/>
    </source>
</evidence>
<evidence type="ECO:0000256" key="8">
    <source>
        <dbReference type="ARBA" id="ARBA00023209"/>
    </source>
</evidence>
<keyword evidence="11" id="KW-0012">Acyltransferase</keyword>
<protein>
    <submittedName>
        <fullName evidence="11">Acyl-phosphate:glycerol-3-phosphate O-acyltransferase PlsY</fullName>
    </submittedName>
</protein>
<keyword evidence="4 10" id="KW-0812">Transmembrane</keyword>
<keyword evidence="7 10" id="KW-0472">Membrane</keyword>
<keyword evidence="8" id="KW-0594">Phospholipid biosynthesis</keyword>
<keyword evidence="2" id="KW-0444">Lipid biosynthesis</keyword>
<evidence type="ECO:0000256" key="4">
    <source>
        <dbReference type="ARBA" id="ARBA00022692"/>
    </source>
</evidence>
<feature type="transmembrane region" description="Helical" evidence="10">
    <location>
        <begin position="157"/>
        <end position="174"/>
    </location>
</feature>
<feature type="transmembrane region" description="Helical" evidence="10">
    <location>
        <begin position="75"/>
        <end position="95"/>
    </location>
</feature>
<keyword evidence="9" id="KW-1208">Phospholipid metabolism</keyword>
<dbReference type="AlphaFoldDB" id="A0A3B1C991"/>
<dbReference type="GO" id="GO:0005886">
    <property type="term" value="C:plasma membrane"/>
    <property type="evidence" value="ECO:0007669"/>
    <property type="project" value="InterPro"/>
</dbReference>
<evidence type="ECO:0000256" key="9">
    <source>
        <dbReference type="ARBA" id="ARBA00023264"/>
    </source>
</evidence>
<evidence type="ECO:0000313" key="11">
    <source>
        <dbReference type="EMBL" id="VAX27076.1"/>
    </source>
</evidence>
<reference evidence="11" key="1">
    <citation type="submission" date="2018-06" db="EMBL/GenBank/DDBJ databases">
        <authorList>
            <person name="Zhirakovskaya E."/>
        </authorList>
    </citation>
    <scope>NUCLEOTIDE SEQUENCE</scope>
</reference>
<accession>A0A3B1C991</accession>
<evidence type="ECO:0000256" key="5">
    <source>
        <dbReference type="ARBA" id="ARBA00022989"/>
    </source>
</evidence>
<dbReference type="PANTHER" id="PTHR30309">
    <property type="entry name" value="INNER MEMBRANE PROTEIN YGIH"/>
    <property type="match status" value="1"/>
</dbReference>
<keyword evidence="3 11" id="KW-0808">Transferase</keyword>
<dbReference type="Pfam" id="PF02660">
    <property type="entry name" value="G3P_acyltransf"/>
    <property type="match status" value="1"/>
</dbReference>
<evidence type="ECO:0000256" key="10">
    <source>
        <dbReference type="SAM" id="Phobius"/>
    </source>
</evidence>
<organism evidence="11">
    <name type="scientific">hydrothermal vent metagenome</name>
    <dbReference type="NCBI Taxonomy" id="652676"/>
    <lineage>
        <taxon>unclassified sequences</taxon>
        <taxon>metagenomes</taxon>
        <taxon>ecological metagenomes</taxon>
    </lineage>
</organism>
<name>A0A3B1C991_9ZZZZ</name>